<dbReference type="PANTHER" id="PTHR15263">
    <property type="entry name" value="I-KAPPA-B-LIKE PROTEIN IKBL"/>
    <property type="match status" value="1"/>
</dbReference>
<evidence type="ECO:0000256" key="3">
    <source>
        <dbReference type="ARBA" id="ARBA00022553"/>
    </source>
</evidence>
<dbReference type="Pfam" id="PF12796">
    <property type="entry name" value="Ank_2"/>
    <property type="match status" value="1"/>
</dbReference>
<evidence type="ECO:0000313" key="12">
    <source>
        <dbReference type="Proteomes" id="UP000261540"/>
    </source>
</evidence>
<keyword evidence="12" id="KW-1185">Reference proteome</keyword>
<evidence type="ECO:0000256" key="8">
    <source>
        <dbReference type="ARBA" id="ARBA00030802"/>
    </source>
</evidence>
<keyword evidence="6" id="KW-0539">Nucleus</keyword>
<dbReference type="InterPro" id="IPR038753">
    <property type="entry name" value="NFKBIL1"/>
</dbReference>
<feature type="region of interest" description="Disordered" evidence="10">
    <location>
        <begin position="185"/>
        <end position="215"/>
    </location>
</feature>
<accession>A0A3B3TDU8</accession>
<keyword evidence="5 9" id="KW-0040">ANK repeat</keyword>
<evidence type="ECO:0000256" key="4">
    <source>
        <dbReference type="ARBA" id="ARBA00022737"/>
    </source>
</evidence>
<dbReference type="SMART" id="SM00248">
    <property type="entry name" value="ANK"/>
    <property type="match status" value="2"/>
</dbReference>
<keyword evidence="3" id="KW-0597">Phosphoprotein</keyword>
<dbReference type="PROSITE" id="PS50297">
    <property type="entry name" value="ANK_REP_REGION"/>
    <property type="match status" value="1"/>
</dbReference>
<evidence type="ECO:0000256" key="1">
    <source>
        <dbReference type="ARBA" id="ARBA00004123"/>
    </source>
</evidence>
<dbReference type="GeneTree" id="ENSGT00390000013929"/>
<dbReference type="InterPro" id="IPR002110">
    <property type="entry name" value="Ankyrin_rpt"/>
</dbReference>
<keyword evidence="4" id="KW-0677">Repeat</keyword>
<name>A0A3B3TDU8_9TELE</name>
<dbReference type="PROSITE" id="PS50088">
    <property type="entry name" value="ANK_REPEAT"/>
    <property type="match status" value="1"/>
</dbReference>
<dbReference type="InterPro" id="IPR036770">
    <property type="entry name" value="Ankyrin_rpt-contain_sf"/>
</dbReference>
<dbReference type="GO" id="GO:0005634">
    <property type="term" value="C:nucleus"/>
    <property type="evidence" value="ECO:0007669"/>
    <property type="project" value="UniProtKB-SubCell"/>
</dbReference>
<reference evidence="11" key="1">
    <citation type="submission" date="2025-08" db="UniProtKB">
        <authorList>
            <consortium name="Ensembl"/>
        </authorList>
    </citation>
    <scope>IDENTIFICATION</scope>
</reference>
<evidence type="ECO:0000256" key="6">
    <source>
        <dbReference type="ARBA" id="ARBA00023242"/>
    </source>
</evidence>
<dbReference type="Gene3D" id="1.25.40.20">
    <property type="entry name" value="Ankyrin repeat-containing domain"/>
    <property type="match status" value="1"/>
</dbReference>
<feature type="compositionally biased region" description="Basic and acidic residues" evidence="10">
    <location>
        <begin position="203"/>
        <end position="215"/>
    </location>
</feature>
<dbReference type="Ensembl" id="ENSPKIT00000021962.1">
    <property type="protein sequence ID" value="ENSPKIP00000040934.1"/>
    <property type="gene ID" value="ENSPKIG00000017701.1"/>
</dbReference>
<dbReference type="Proteomes" id="UP000261540">
    <property type="component" value="Unplaced"/>
</dbReference>
<protein>
    <recommendedName>
        <fullName evidence="2">NF-kappa-B inhibitor-like protein 1</fullName>
    </recommendedName>
    <alternativeName>
        <fullName evidence="7">Inhibitor of kappa B-like protein</fullName>
    </alternativeName>
    <alternativeName>
        <fullName evidence="8">Nuclear factor of kappa light polypeptide gene enhancer in B-cells inhibitor-like 1</fullName>
    </alternativeName>
</protein>
<comment type="subcellular location">
    <subcellularLocation>
        <location evidence="1">Nucleus</location>
    </subcellularLocation>
</comment>
<dbReference type="PANTHER" id="PTHR15263:SF1">
    <property type="entry name" value="NF-KAPPA-B INHIBITOR-LIKE PROTEIN 1"/>
    <property type="match status" value="1"/>
</dbReference>
<reference evidence="11" key="2">
    <citation type="submission" date="2025-09" db="UniProtKB">
        <authorList>
            <consortium name="Ensembl"/>
        </authorList>
    </citation>
    <scope>IDENTIFICATION</scope>
</reference>
<proteinExistence type="predicted"/>
<evidence type="ECO:0000256" key="2">
    <source>
        <dbReference type="ARBA" id="ARBA00014259"/>
    </source>
</evidence>
<dbReference type="STRING" id="1676925.ENSPKIP00000040934"/>
<evidence type="ECO:0000256" key="5">
    <source>
        <dbReference type="ARBA" id="ARBA00023043"/>
    </source>
</evidence>
<feature type="compositionally biased region" description="Basic and acidic residues" evidence="10">
    <location>
        <begin position="187"/>
        <end position="196"/>
    </location>
</feature>
<dbReference type="AlphaFoldDB" id="A0A3B3TDU8"/>
<sequence>RQKRVLRYVEEGNLLKLKSYLRKHPDTELNFQHGRKRRSPLHLACGLRNDAVLRLLLERGADALQRDRRGNTALHIAASRALKHYNDLVIPLQKYCPVAMDMPNYAGVTPQDLLEQMKAEQGSSQAKLDSESQWREKLLGECQDEFFEAYGHYDDESLGDGVDPEDFGQWADRIWREYHGKRRAEARRRVESEEQRVRRRRRPENTDAEAGRELQTRLEREHAEYVERAARKTEEVLRGRRRRYEERCAVALGSDGQEELGYADIPWPLPHGSVSDMVAVMLHGAERGDPAAFRRLLRRQQALWHPDKFTQRCGGRLREAERQRILDTVTALSQELNRLAQSVR</sequence>
<evidence type="ECO:0000256" key="7">
    <source>
        <dbReference type="ARBA" id="ARBA00030621"/>
    </source>
</evidence>
<feature type="repeat" description="ANK" evidence="9">
    <location>
        <begin position="36"/>
        <end position="68"/>
    </location>
</feature>
<organism evidence="11 12">
    <name type="scientific">Paramormyrops kingsleyae</name>
    <dbReference type="NCBI Taxonomy" id="1676925"/>
    <lineage>
        <taxon>Eukaryota</taxon>
        <taxon>Metazoa</taxon>
        <taxon>Chordata</taxon>
        <taxon>Craniata</taxon>
        <taxon>Vertebrata</taxon>
        <taxon>Euteleostomi</taxon>
        <taxon>Actinopterygii</taxon>
        <taxon>Neopterygii</taxon>
        <taxon>Teleostei</taxon>
        <taxon>Osteoglossocephala</taxon>
        <taxon>Osteoglossomorpha</taxon>
        <taxon>Osteoglossiformes</taxon>
        <taxon>Mormyridae</taxon>
        <taxon>Paramormyrops</taxon>
    </lineage>
</organism>
<evidence type="ECO:0000256" key="10">
    <source>
        <dbReference type="SAM" id="MobiDB-lite"/>
    </source>
</evidence>
<evidence type="ECO:0000313" key="11">
    <source>
        <dbReference type="Ensembl" id="ENSPKIP00000040934.1"/>
    </source>
</evidence>
<dbReference type="SUPFAM" id="SSF48403">
    <property type="entry name" value="Ankyrin repeat"/>
    <property type="match status" value="1"/>
</dbReference>
<evidence type="ECO:0000256" key="9">
    <source>
        <dbReference type="PROSITE-ProRule" id="PRU00023"/>
    </source>
</evidence>
<dbReference type="GO" id="GO:0043124">
    <property type="term" value="P:negative regulation of canonical NF-kappaB signal transduction"/>
    <property type="evidence" value="ECO:0007669"/>
    <property type="project" value="InterPro"/>
</dbReference>